<dbReference type="SUPFAM" id="SSF57701">
    <property type="entry name" value="Zn2/Cys6 DNA-binding domain"/>
    <property type="match status" value="1"/>
</dbReference>
<gene>
    <name evidence="5" type="ORF">POJ06DRAFT_239579</name>
</gene>
<dbReference type="CDD" id="cd12148">
    <property type="entry name" value="fungal_TF_MHR"/>
    <property type="match status" value="1"/>
</dbReference>
<dbReference type="GO" id="GO:0006351">
    <property type="term" value="P:DNA-templated transcription"/>
    <property type="evidence" value="ECO:0007669"/>
    <property type="project" value="InterPro"/>
</dbReference>
<sequence>MDAPFDHQQNTSPPPASTAPVAAACLACRSRHLKCDAGIPVCQRCRENNRECVYVKSRRGWKGTSSKDSGQINTPGPALVETAKRRIESEDDSSFDSYSTSQPVVTSSSSLSMLASSGQKNALPLLVDLFYYHFHNSHPVVVPRQFYGLLLSSSFNAETSDLINNLLVPVVHYIGSLYIRNANRGLYKYAVEKAIFGDAGSPASPDRQYQFNIRPSPIAVMALLLYAIVIHGENEQEKSMVVKDHAVNMALFIHMHDISFIDTYLDNSYFNHEPVFLNVLKESLRRTYWMLFAMDGWMNALHRRPPSKLAGIVPAMDLPCEDDEYNTGNIPVGHTLQEFDDRIFADSPPKFSSFSYLIDAIRIMTMVIASLATQTSETEVAELADTSTSVWLLHIPEAKKTLLRPASDRHQYLGLNGARDFQEVDELMLHAYIVINNFLILVHKPLSRLAMVPSEYEEHESHCVAPRSLLISFRAIALSRDGHSNDYVPGSLESNSMDIHTVKCMASADMLSRLISLSPGTVGRRSPFFTCTITLALLVQLTACVWVFYEPSAQKQRAMAKERIKVGIGALRAMSEIWSTAHHVAGQIKEAARIVFDQYRSADTFLREVANTAKRRKTVRVMNAELQVGLNESSSNSAIMPSDRDIMVPSSGKATDQLQLDWSYIPTMDSSSASSAGDNYSTTSSSTGYSPSMNLDSSVLYPGSQGPSPEQQSSEVQAYSMLSELDRAILQNISALPEPLISEDELFQLFNEPGLVDTYKQTPPANISDSEYV</sequence>
<keyword evidence="2" id="KW-0539">Nucleus</keyword>
<dbReference type="SMART" id="SM00066">
    <property type="entry name" value="GAL4"/>
    <property type="match status" value="1"/>
</dbReference>
<dbReference type="GO" id="GO:0000981">
    <property type="term" value="F:DNA-binding transcription factor activity, RNA polymerase II-specific"/>
    <property type="evidence" value="ECO:0007669"/>
    <property type="project" value="InterPro"/>
</dbReference>
<dbReference type="PROSITE" id="PS00463">
    <property type="entry name" value="ZN2_CY6_FUNGAL_1"/>
    <property type="match status" value="1"/>
</dbReference>
<dbReference type="AlphaFoldDB" id="A0AAD7QNU9"/>
<feature type="compositionally biased region" description="Low complexity" evidence="3">
    <location>
        <begin position="670"/>
        <end position="692"/>
    </location>
</feature>
<dbReference type="GeneID" id="80881213"/>
<evidence type="ECO:0000256" key="3">
    <source>
        <dbReference type="SAM" id="MobiDB-lite"/>
    </source>
</evidence>
<keyword evidence="1" id="KW-0479">Metal-binding</keyword>
<proteinExistence type="predicted"/>
<evidence type="ECO:0000313" key="6">
    <source>
        <dbReference type="Proteomes" id="UP001217417"/>
    </source>
</evidence>
<evidence type="ECO:0000313" key="5">
    <source>
        <dbReference type="EMBL" id="KAJ8098704.1"/>
    </source>
</evidence>
<evidence type="ECO:0000259" key="4">
    <source>
        <dbReference type="PROSITE" id="PS50048"/>
    </source>
</evidence>
<evidence type="ECO:0000256" key="2">
    <source>
        <dbReference type="ARBA" id="ARBA00023242"/>
    </source>
</evidence>
<dbReference type="PANTHER" id="PTHR47431:SF1">
    <property type="entry name" value="ZN(II)2CYS6 TRANSCRIPTION FACTOR (EUROFUNG)"/>
    <property type="match status" value="1"/>
</dbReference>
<dbReference type="PANTHER" id="PTHR47431">
    <property type="entry name" value="ZN(II)2CYS6 TRANSCRIPTION FACTOR (EUROFUNG)-RELATED"/>
    <property type="match status" value="1"/>
</dbReference>
<dbReference type="PROSITE" id="PS50048">
    <property type="entry name" value="ZN2_CY6_FUNGAL_2"/>
    <property type="match status" value="1"/>
</dbReference>
<feature type="domain" description="Zn(2)-C6 fungal-type" evidence="4">
    <location>
        <begin position="24"/>
        <end position="54"/>
    </location>
</feature>
<reference evidence="5" key="1">
    <citation type="submission" date="2023-03" db="EMBL/GenBank/DDBJ databases">
        <title>Near-Complete genome sequence of Lipomyces tetrasporous NRRL Y-64009, an oleaginous yeast capable of growing on lignocellulosic hydrolysates.</title>
        <authorList>
            <consortium name="Lawrence Berkeley National Laboratory"/>
            <person name="Jagtap S.S."/>
            <person name="Liu J.-J."/>
            <person name="Walukiewicz H.E."/>
            <person name="Pangilinan J."/>
            <person name="Lipzen A."/>
            <person name="Ahrendt S."/>
            <person name="Koriabine M."/>
            <person name="Cobaugh K."/>
            <person name="Salamov A."/>
            <person name="Yoshinaga Y."/>
            <person name="Ng V."/>
            <person name="Daum C."/>
            <person name="Grigoriev I.V."/>
            <person name="Slininger P.J."/>
            <person name="Dien B.S."/>
            <person name="Jin Y.-S."/>
            <person name="Rao C.V."/>
        </authorList>
    </citation>
    <scope>NUCLEOTIDE SEQUENCE</scope>
    <source>
        <strain evidence="5">NRRL Y-64009</strain>
    </source>
</reference>
<protein>
    <recommendedName>
        <fullName evidence="4">Zn(2)-C6 fungal-type domain-containing protein</fullName>
    </recommendedName>
</protein>
<dbReference type="InterPro" id="IPR001138">
    <property type="entry name" value="Zn2Cys6_DnaBD"/>
</dbReference>
<organism evidence="5 6">
    <name type="scientific">Lipomyces tetrasporus</name>
    <dbReference type="NCBI Taxonomy" id="54092"/>
    <lineage>
        <taxon>Eukaryota</taxon>
        <taxon>Fungi</taxon>
        <taxon>Dikarya</taxon>
        <taxon>Ascomycota</taxon>
        <taxon>Saccharomycotina</taxon>
        <taxon>Lipomycetes</taxon>
        <taxon>Lipomycetales</taxon>
        <taxon>Lipomycetaceae</taxon>
        <taxon>Lipomyces</taxon>
    </lineage>
</organism>
<dbReference type="EMBL" id="JARPMG010000008">
    <property type="protein sequence ID" value="KAJ8098704.1"/>
    <property type="molecule type" value="Genomic_DNA"/>
</dbReference>
<feature type="region of interest" description="Disordered" evidence="3">
    <location>
        <begin position="670"/>
        <end position="715"/>
    </location>
</feature>
<accession>A0AAD7QNU9</accession>
<dbReference type="GO" id="GO:0008270">
    <property type="term" value="F:zinc ion binding"/>
    <property type="evidence" value="ECO:0007669"/>
    <property type="project" value="InterPro"/>
</dbReference>
<dbReference type="Pfam" id="PF00172">
    <property type="entry name" value="Zn_clus"/>
    <property type="match status" value="1"/>
</dbReference>
<comment type="caution">
    <text evidence="5">The sequence shown here is derived from an EMBL/GenBank/DDBJ whole genome shotgun (WGS) entry which is preliminary data.</text>
</comment>
<dbReference type="InterPro" id="IPR007219">
    <property type="entry name" value="XnlR_reg_dom"/>
</dbReference>
<dbReference type="InterPro" id="IPR036864">
    <property type="entry name" value="Zn2-C6_fun-type_DNA-bd_sf"/>
</dbReference>
<feature type="compositionally biased region" description="Low complexity" evidence="3">
    <location>
        <begin position="702"/>
        <end position="715"/>
    </location>
</feature>
<name>A0AAD7QNU9_9ASCO</name>
<dbReference type="CDD" id="cd00067">
    <property type="entry name" value="GAL4"/>
    <property type="match status" value="1"/>
</dbReference>
<dbReference type="RefSeq" id="XP_056042154.1">
    <property type="nucleotide sequence ID" value="XM_056186047.1"/>
</dbReference>
<dbReference type="Pfam" id="PF04082">
    <property type="entry name" value="Fungal_trans"/>
    <property type="match status" value="1"/>
</dbReference>
<dbReference type="Proteomes" id="UP001217417">
    <property type="component" value="Unassembled WGS sequence"/>
</dbReference>
<dbReference type="Gene3D" id="4.10.240.10">
    <property type="entry name" value="Zn(2)-C6 fungal-type DNA-binding domain"/>
    <property type="match status" value="1"/>
</dbReference>
<keyword evidence="6" id="KW-1185">Reference proteome</keyword>
<dbReference type="GO" id="GO:0003677">
    <property type="term" value="F:DNA binding"/>
    <property type="evidence" value="ECO:0007669"/>
    <property type="project" value="InterPro"/>
</dbReference>
<evidence type="ECO:0000256" key="1">
    <source>
        <dbReference type="ARBA" id="ARBA00022723"/>
    </source>
</evidence>